<dbReference type="Pfam" id="PF00392">
    <property type="entry name" value="GntR"/>
    <property type="match status" value="1"/>
</dbReference>
<dbReference type="SMART" id="SM00895">
    <property type="entry name" value="FCD"/>
    <property type="match status" value="1"/>
</dbReference>
<evidence type="ECO:0000313" key="6">
    <source>
        <dbReference type="Proteomes" id="UP000001572"/>
    </source>
</evidence>
<dbReference type="HOGENOM" id="CLU_017584_9_3_9"/>
<evidence type="ECO:0000259" key="4">
    <source>
        <dbReference type="PROSITE" id="PS50949"/>
    </source>
</evidence>
<dbReference type="PANTHER" id="PTHR43537">
    <property type="entry name" value="TRANSCRIPTIONAL REGULATOR, GNTR FAMILY"/>
    <property type="match status" value="1"/>
</dbReference>
<feature type="domain" description="HTH gntR-type" evidence="4">
    <location>
        <begin position="8"/>
        <end position="76"/>
    </location>
</feature>
<evidence type="ECO:0000256" key="1">
    <source>
        <dbReference type="ARBA" id="ARBA00023015"/>
    </source>
</evidence>
<dbReference type="SUPFAM" id="SSF48008">
    <property type="entry name" value="GntR ligand-binding domain-like"/>
    <property type="match status" value="1"/>
</dbReference>
<dbReference type="PROSITE" id="PS50949">
    <property type="entry name" value="HTH_GNTR"/>
    <property type="match status" value="1"/>
</dbReference>
<dbReference type="PANTHER" id="PTHR43537:SF5">
    <property type="entry name" value="UXU OPERON TRANSCRIPTIONAL REGULATOR"/>
    <property type="match status" value="1"/>
</dbReference>
<organism evidence="5 6">
    <name type="scientific">Alkaliphilus metalliredigens (strain QYMF)</name>
    <dbReference type="NCBI Taxonomy" id="293826"/>
    <lineage>
        <taxon>Bacteria</taxon>
        <taxon>Bacillati</taxon>
        <taxon>Bacillota</taxon>
        <taxon>Clostridia</taxon>
        <taxon>Peptostreptococcales</taxon>
        <taxon>Natronincolaceae</taxon>
        <taxon>Alkaliphilus</taxon>
    </lineage>
</organism>
<dbReference type="OrthoDB" id="9799482at2"/>
<proteinExistence type="predicted"/>
<reference evidence="6" key="1">
    <citation type="journal article" date="2016" name="Genome Announc.">
        <title>Complete genome sequence of Alkaliphilus metalliredigens strain QYMF, an alkaliphilic and metal-reducing bacterium isolated from borax-contaminated leachate ponds.</title>
        <authorList>
            <person name="Hwang C."/>
            <person name="Copeland A."/>
            <person name="Lucas S."/>
            <person name="Lapidus A."/>
            <person name="Barry K."/>
            <person name="Detter J.C."/>
            <person name="Glavina Del Rio T."/>
            <person name="Hammon N."/>
            <person name="Israni S."/>
            <person name="Dalin E."/>
            <person name="Tice H."/>
            <person name="Pitluck S."/>
            <person name="Chertkov O."/>
            <person name="Brettin T."/>
            <person name="Bruce D."/>
            <person name="Han C."/>
            <person name="Schmutz J."/>
            <person name="Larimer F."/>
            <person name="Land M.L."/>
            <person name="Hauser L."/>
            <person name="Kyrpides N."/>
            <person name="Mikhailova N."/>
            <person name="Ye Q."/>
            <person name="Zhou J."/>
            <person name="Richardson P."/>
            <person name="Fields M.W."/>
        </authorList>
    </citation>
    <scope>NUCLEOTIDE SEQUENCE [LARGE SCALE GENOMIC DNA]</scope>
    <source>
        <strain evidence="6">QYMF</strain>
    </source>
</reference>
<dbReference type="RefSeq" id="WP_012064829.1">
    <property type="nucleotide sequence ID" value="NC_009633.1"/>
</dbReference>
<evidence type="ECO:0000256" key="2">
    <source>
        <dbReference type="ARBA" id="ARBA00023125"/>
    </source>
</evidence>
<keyword evidence="6" id="KW-1185">Reference proteome</keyword>
<dbReference type="InterPro" id="IPR011711">
    <property type="entry name" value="GntR_C"/>
</dbReference>
<dbReference type="PRINTS" id="PR00035">
    <property type="entry name" value="HTHGNTR"/>
</dbReference>
<keyword evidence="1" id="KW-0805">Transcription regulation</keyword>
<evidence type="ECO:0000313" key="5">
    <source>
        <dbReference type="EMBL" id="ABR49869.1"/>
    </source>
</evidence>
<sequence>MFKPIKTKRVYEQIVEQINQLMKEGYLKPGDKLMTEKELSDKLKVSRASVREAISALNLLGILESRQGEGTFISDVPQQSLIETLALFMMMDLEASIELLEVRKMMEVQAAELAAIRADSASIFKISEAIELMKIDIKENIIGEESDAKFHHAIAESTKNKVLVNFMNMISDLLVQNMRTSRQYLYTKEGNAEKLFEQHDKIYKAIKKGNPNTAKKEMFEHLDFVEKELKGFSV</sequence>
<dbReference type="eggNOG" id="COG2186">
    <property type="taxonomic scope" value="Bacteria"/>
</dbReference>
<dbReference type="GO" id="GO:0003677">
    <property type="term" value="F:DNA binding"/>
    <property type="evidence" value="ECO:0007669"/>
    <property type="project" value="UniProtKB-KW"/>
</dbReference>
<dbReference type="CDD" id="cd07377">
    <property type="entry name" value="WHTH_GntR"/>
    <property type="match status" value="1"/>
</dbReference>
<dbReference type="InterPro" id="IPR008920">
    <property type="entry name" value="TF_FadR/GntR_C"/>
</dbReference>
<protein>
    <submittedName>
        <fullName evidence="5">GntR domain protein</fullName>
    </submittedName>
</protein>
<dbReference type="Gene3D" id="1.10.10.10">
    <property type="entry name" value="Winged helix-like DNA-binding domain superfamily/Winged helix DNA-binding domain"/>
    <property type="match status" value="1"/>
</dbReference>
<gene>
    <name evidence="5" type="ordered locus">Amet_3750</name>
</gene>
<dbReference type="KEGG" id="amt:Amet_3750"/>
<dbReference type="InterPro" id="IPR036390">
    <property type="entry name" value="WH_DNA-bd_sf"/>
</dbReference>
<dbReference type="InterPro" id="IPR000524">
    <property type="entry name" value="Tscrpt_reg_HTH_GntR"/>
</dbReference>
<dbReference type="STRING" id="293826.Amet_3750"/>
<dbReference type="InterPro" id="IPR036388">
    <property type="entry name" value="WH-like_DNA-bd_sf"/>
</dbReference>
<dbReference type="Proteomes" id="UP000001572">
    <property type="component" value="Chromosome"/>
</dbReference>
<dbReference type="AlphaFoldDB" id="A6TUK1"/>
<dbReference type="SUPFAM" id="SSF46785">
    <property type="entry name" value="Winged helix' DNA-binding domain"/>
    <property type="match status" value="1"/>
</dbReference>
<dbReference type="EMBL" id="CP000724">
    <property type="protein sequence ID" value="ABR49869.1"/>
    <property type="molecule type" value="Genomic_DNA"/>
</dbReference>
<evidence type="ECO:0000256" key="3">
    <source>
        <dbReference type="ARBA" id="ARBA00023163"/>
    </source>
</evidence>
<accession>A6TUK1</accession>
<dbReference type="GO" id="GO:0003700">
    <property type="term" value="F:DNA-binding transcription factor activity"/>
    <property type="evidence" value="ECO:0007669"/>
    <property type="project" value="InterPro"/>
</dbReference>
<dbReference type="Gene3D" id="1.20.120.530">
    <property type="entry name" value="GntR ligand-binding domain-like"/>
    <property type="match status" value="1"/>
</dbReference>
<keyword evidence="3" id="KW-0804">Transcription</keyword>
<name>A6TUK1_ALKMQ</name>
<dbReference type="SMART" id="SM00345">
    <property type="entry name" value="HTH_GNTR"/>
    <property type="match status" value="1"/>
</dbReference>
<keyword evidence="2" id="KW-0238">DNA-binding</keyword>
<dbReference type="Pfam" id="PF07729">
    <property type="entry name" value="FCD"/>
    <property type="match status" value="1"/>
</dbReference>